<dbReference type="CDD" id="cd12797">
    <property type="entry name" value="M23_peptidase"/>
    <property type="match status" value="1"/>
</dbReference>
<evidence type="ECO:0000256" key="2">
    <source>
        <dbReference type="SAM" id="Phobius"/>
    </source>
</evidence>
<dbReference type="STRING" id="225004.SAMN02745152_00387"/>
<keyword evidence="2" id="KW-1133">Transmembrane helix</keyword>
<dbReference type="InterPro" id="IPR011055">
    <property type="entry name" value="Dup_hybrid_motif"/>
</dbReference>
<dbReference type="InterPro" id="IPR036779">
    <property type="entry name" value="LysM_dom_sf"/>
</dbReference>
<dbReference type="RefSeq" id="WP_078930153.1">
    <property type="nucleotide sequence ID" value="NZ_CAMCOW010000097.1"/>
</dbReference>
<dbReference type="Gene3D" id="3.10.350.10">
    <property type="entry name" value="LysM domain"/>
    <property type="match status" value="2"/>
</dbReference>
<keyword evidence="4" id="KW-0378">Hydrolase</keyword>
<dbReference type="PROSITE" id="PS51782">
    <property type="entry name" value="LYSM"/>
    <property type="match status" value="2"/>
</dbReference>
<dbReference type="GO" id="GO:0004222">
    <property type="term" value="F:metalloendopeptidase activity"/>
    <property type="evidence" value="ECO:0007669"/>
    <property type="project" value="TreeGrafter"/>
</dbReference>
<evidence type="ECO:0000313" key="5">
    <source>
        <dbReference type="Proteomes" id="UP000190395"/>
    </source>
</evidence>
<evidence type="ECO:0000256" key="1">
    <source>
        <dbReference type="ARBA" id="ARBA00022729"/>
    </source>
</evidence>
<dbReference type="SUPFAM" id="SSF51261">
    <property type="entry name" value="Duplicated hybrid motif"/>
    <property type="match status" value="1"/>
</dbReference>
<dbReference type="InterPro" id="IPR016047">
    <property type="entry name" value="M23ase_b-sheet_dom"/>
</dbReference>
<feature type="domain" description="LysM" evidence="3">
    <location>
        <begin position="133"/>
        <end position="178"/>
    </location>
</feature>
<gene>
    <name evidence="4" type="ORF">SAMN02745152_00387</name>
</gene>
<reference evidence="4 5" key="1">
    <citation type="submission" date="2017-02" db="EMBL/GenBank/DDBJ databases">
        <authorList>
            <person name="Peterson S.W."/>
        </authorList>
    </citation>
    <scope>NUCLEOTIDE SEQUENCE [LARGE SCALE GENOMIC DNA]</scope>
    <source>
        <strain evidence="4 5">ATCC BAA-909</strain>
    </source>
</reference>
<dbReference type="EMBL" id="FUXC01000002">
    <property type="protein sequence ID" value="SJZ50000.1"/>
    <property type="molecule type" value="Genomic_DNA"/>
</dbReference>
<feature type="transmembrane region" description="Helical" evidence="2">
    <location>
        <begin position="21"/>
        <end position="41"/>
    </location>
</feature>
<organism evidence="4 5">
    <name type="scientific">Treponema berlinense</name>
    <dbReference type="NCBI Taxonomy" id="225004"/>
    <lineage>
        <taxon>Bacteria</taxon>
        <taxon>Pseudomonadati</taxon>
        <taxon>Spirochaetota</taxon>
        <taxon>Spirochaetia</taxon>
        <taxon>Spirochaetales</taxon>
        <taxon>Treponemataceae</taxon>
        <taxon>Treponema</taxon>
    </lineage>
</organism>
<keyword evidence="5" id="KW-1185">Reference proteome</keyword>
<dbReference type="Gene3D" id="2.70.70.10">
    <property type="entry name" value="Glucose Permease (Domain IIA)"/>
    <property type="match status" value="1"/>
</dbReference>
<dbReference type="InterPro" id="IPR018392">
    <property type="entry name" value="LysM"/>
</dbReference>
<dbReference type="InterPro" id="IPR050570">
    <property type="entry name" value="Cell_wall_metabolism_enzyme"/>
</dbReference>
<evidence type="ECO:0000259" key="3">
    <source>
        <dbReference type="PROSITE" id="PS51782"/>
    </source>
</evidence>
<dbReference type="GeneID" id="303366657"/>
<keyword evidence="1" id="KW-0732">Signal</keyword>
<protein>
    <submittedName>
        <fullName evidence="4">Murein DD-endopeptidase MepM and murein hydrolase activator NlpD, contain LysM domain</fullName>
    </submittedName>
</protein>
<dbReference type="Pfam" id="PF01476">
    <property type="entry name" value="LysM"/>
    <property type="match status" value="2"/>
</dbReference>
<evidence type="ECO:0000313" key="4">
    <source>
        <dbReference type="EMBL" id="SJZ50000.1"/>
    </source>
</evidence>
<accession>A0A1T4L617</accession>
<dbReference type="SMART" id="SM00257">
    <property type="entry name" value="LysM"/>
    <property type="match status" value="2"/>
</dbReference>
<dbReference type="PANTHER" id="PTHR21666">
    <property type="entry name" value="PEPTIDASE-RELATED"/>
    <property type="match status" value="1"/>
</dbReference>
<name>A0A1T4L617_9SPIR</name>
<proteinExistence type="predicted"/>
<dbReference type="AlphaFoldDB" id="A0A1T4L617"/>
<keyword evidence="2" id="KW-0812">Transmembrane</keyword>
<keyword evidence="2" id="KW-0472">Membrane</keyword>
<feature type="domain" description="LysM" evidence="3">
    <location>
        <begin position="83"/>
        <end position="127"/>
    </location>
</feature>
<dbReference type="Pfam" id="PF01551">
    <property type="entry name" value="Peptidase_M23"/>
    <property type="match status" value="1"/>
</dbReference>
<sequence length="322" mass="35428">MKFKNIDFAGFKKKIFSMKTLACFSVAAASFSVVLTIGLFLQPEEQEENGQGGFETPGLPVVTESEVALVEEENLNLSEICYTSYRVHSGDMISVIASNFGITEDTIISVNNIRSSRLLQIGTYLKIPSIPGILYTVRKDGETSLSIAEKYKIDNAKLCAVNKVSESDSLSAGTMLFLPDAHLDWVTRQEINGDLFKKPVHARWYLSSAFGWRKSPFTGARSYHSGVDMACPQGTRIYAAMDGKVTSTGFNNTYGNYVIVTHHSGYKTLYGHMSAIAAVKNQYVTQNSVIGYVGSTGLSTGPHLHFTVFKNGKQINPQNLWN</sequence>
<dbReference type="PANTHER" id="PTHR21666:SF289">
    <property type="entry name" value="L-ALA--D-GLU ENDOPEPTIDASE"/>
    <property type="match status" value="1"/>
</dbReference>
<dbReference type="Proteomes" id="UP000190395">
    <property type="component" value="Unassembled WGS sequence"/>
</dbReference>
<dbReference type="CDD" id="cd00118">
    <property type="entry name" value="LysM"/>
    <property type="match status" value="2"/>
</dbReference>